<evidence type="ECO:0000313" key="2">
    <source>
        <dbReference type="Proteomes" id="UP001153332"/>
    </source>
</evidence>
<accession>A0ACC2JB80</accession>
<protein>
    <submittedName>
        <fullName evidence="1">Uncharacterized protein</fullName>
    </submittedName>
</protein>
<dbReference type="Proteomes" id="UP001153332">
    <property type="component" value="Unassembled WGS sequence"/>
</dbReference>
<gene>
    <name evidence="1" type="ORF">O1611_g9099</name>
</gene>
<reference evidence="1" key="1">
    <citation type="submission" date="2022-12" db="EMBL/GenBank/DDBJ databases">
        <title>Genome Sequence of Lasiodiplodia mahajangana.</title>
        <authorList>
            <person name="Buettner E."/>
        </authorList>
    </citation>
    <scope>NUCLEOTIDE SEQUENCE</scope>
    <source>
        <strain evidence="1">VT137</strain>
    </source>
</reference>
<comment type="caution">
    <text evidence="1">The sequence shown here is derived from an EMBL/GenBank/DDBJ whole genome shotgun (WGS) entry which is preliminary data.</text>
</comment>
<sequence>MGSLYVVICFVKLILPVLAVSVNNLSSPKYNAPRFVPTGQYVGKELNAATEKFQGFTLNSTSPIATVDFGVERAGIPYFTPAALSGHVQIEVRYSEQFNSLSHNFSDGPFPFANGLSNTFRVETFNVTSTGIVASRLIQGGQRWMSLELITPGSIDVSEVGFIATIDTTEADDLPGGFTSSDAQLNEIWKLGARASSAACVEEGTQGPVWGIDATNGALIHSTRAQQCLSASPYSNYTLEFDTMIVRGGVWWTVAFPMVHSAGVQIMLTGELPQGSTFANVNQSSTPANTIQISYGFAIFETATVPSTAYGTFGTPFSIHENTWYRIKTVLTNYGNISVAIDGTQVFETALPGVSFLGPFGFGNWQDQSAYVRNVNMTDTASGTVLYTNPMTSDDVLADFGAQANLGSVCLDGAKRDRLVWLGDFYHTARIIGVSTSRYDLSRGTLDFILKTQTTDGSFNTHPVMSYDPTKQPGFPFPDYDILGVLAFYHYVRQTNDLAWASGIWAQWQLLAEKLIADIDPYSGLVTLPFAFIGPYVNGSAVSCLTVEGFKAMADVALALGDTVSMKRYQAVAANLTDAINTHLWNDNLGAYMLDIQDPESISTSGTGLCITSGVASANQTARSLAAVEQLFVSLGYKDNSNTTSTNKLSPFLNGFLLPAFFKGNASLTGIELIRGLWGAMVNDPNTASGASWEYVNPDGSPGLGDFTSLSHPWGGAATYVLTEWVAGLQAAEGIEGFGHRNWVLSPDVGIEIGLKTASARVSTPFGPISTTWQVQCNKTIGVVIDAPSNTRSMRYLYRYDMLKSGPLTGLFMDDSEKRLALDQDWPFSKLNM</sequence>
<organism evidence="1 2">
    <name type="scientific">Lasiodiplodia mahajangana</name>
    <dbReference type="NCBI Taxonomy" id="1108764"/>
    <lineage>
        <taxon>Eukaryota</taxon>
        <taxon>Fungi</taxon>
        <taxon>Dikarya</taxon>
        <taxon>Ascomycota</taxon>
        <taxon>Pezizomycotina</taxon>
        <taxon>Dothideomycetes</taxon>
        <taxon>Dothideomycetes incertae sedis</taxon>
        <taxon>Botryosphaeriales</taxon>
        <taxon>Botryosphaeriaceae</taxon>
        <taxon>Lasiodiplodia</taxon>
    </lineage>
</organism>
<evidence type="ECO:0000313" key="1">
    <source>
        <dbReference type="EMBL" id="KAJ8124542.1"/>
    </source>
</evidence>
<proteinExistence type="predicted"/>
<keyword evidence="2" id="KW-1185">Reference proteome</keyword>
<dbReference type="EMBL" id="JAPUUL010002943">
    <property type="protein sequence ID" value="KAJ8124542.1"/>
    <property type="molecule type" value="Genomic_DNA"/>
</dbReference>
<name>A0ACC2JB80_9PEZI</name>